<evidence type="ECO:0000313" key="2">
    <source>
        <dbReference type="EMBL" id="KAG2248996.1"/>
    </source>
</evidence>
<accession>A0A8X7PBR1</accession>
<dbReference type="Gene3D" id="2.40.50.140">
    <property type="entry name" value="Nucleic acid-binding proteins"/>
    <property type="match status" value="2"/>
</dbReference>
<feature type="compositionally biased region" description="Polar residues" evidence="1">
    <location>
        <begin position="1"/>
        <end position="13"/>
    </location>
</feature>
<dbReference type="OrthoDB" id="1088803at2759"/>
<dbReference type="InterPro" id="IPR012340">
    <property type="entry name" value="NA-bd_OB-fold"/>
</dbReference>
<dbReference type="GO" id="GO:0043047">
    <property type="term" value="F:single-stranded telomeric DNA binding"/>
    <property type="evidence" value="ECO:0007669"/>
    <property type="project" value="TreeGrafter"/>
</dbReference>
<feature type="compositionally biased region" description="Basic and acidic residues" evidence="1">
    <location>
        <begin position="506"/>
        <end position="528"/>
    </location>
</feature>
<comment type="caution">
    <text evidence="2">The sequence shown here is derived from an EMBL/GenBank/DDBJ whole genome shotgun (WGS) entry which is preliminary data.</text>
</comment>
<protein>
    <recommendedName>
        <fullName evidence="4">Replication factor A C-terminal domain-containing protein</fullName>
    </recommendedName>
</protein>
<sequence length="528" mass="57073">MSSNGKFTLSSDPNSKKQRGVGADSFPGTNKSIGKHGGSSGLSIGDPHSKKSKGDASVSSPGLNKPIGTTGDSPGVPTGVSNSKKPNGNPIVERAKTGVSSGVRGKAAVSSDVKGKAIVSANVVEVMFFKDVKFGPHESEVRFRLIHFWEARNVLTKILLGLEMFLIDEEGTVIQGFIPSARMETYLPHMKAGRIYRLNNFFGSKNKTLYRVVEPSVIITFSSTSALSVLENSPVCFPDDRFRFHGYEEFDAACDLKGDLYGALSLSSMTPSRVFMDSDVQATRDYLTWLVSNSDVANRVDADVVTNTETVTIGELFSYMKQAAAKVVAWFECIATVADVVHGSGWYYIGYDVCHTKATKGPTTLMCKKCGKSDIVGVAQFLAKISVYDNSDQAFFVLLGDACHELTGRKTSELVESYFELITDLPTNESVGDDHIVPVPQALSNTIGQTRKFIVKVSNHNLTGKTQSLTVTKVLPSEAPELEGELEEDKTLDDGGAEDDPSMDPNGEKVKRAAENDEAEDPKRAKCG</sequence>
<dbReference type="PANTHER" id="PTHR23273:SF114">
    <property type="entry name" value="REPLICATION FACTOR A C-TERMINAL DOMAIN-CONTAINING PROTEIN"/>
    <property type="match status" value="1"/>
</dbReference>
<proteinExistence type="predicted"/>
<feature type="region of interest" description="Disordered" evidence="1">
    <location>
        <begin position="1"/>
        <end position="99"/>
    </location>
</feature>
<dbReference type="EMBL" id="JAAMPC010000017">
    <property type="protein sequence ID" value="KAG2248996.1"/>
    <property type="molecule type" value="Genomic_DNA"/>
</dbReference>
<dbReference type="GO" id="GO:0005662">
    <property type="term" value="C:DNA replication factor A complex"/>
    <property type="evidence" value="ECO:0007669"/>
    <property type="project" value="TreeGrafter"/>
</dbReference>
<evidence type="ECO:0000256" key="1">
    <source>
        <dbReference type="SAM" id="MobiDB-lite"/>
    </source>
</evidence>
<gene>
    <name evidence="2" type="ORF">Bca52824_088624</name>
</gene>
<dbReference type="GO" id="GO:0006289">
    <property type="term" value="P:nucleotide-excision repair"/>
    <property type="evidence" value="ECO:0007669"/>
    <property type="project" value="TreeGrafter"/>
</dbReference>
<dbReference type="CDD" id="cd04480">
    <property type="entry name" value="RPA1_DBD_A_like"/>
    <property type="match status" value="1"/>
</dbReference>
<feature type="region of interest" description="Disordered" evidence="1">
    <location>
        <begin position="477"/>
        <end position="528"/>
    </location>
</feature>
<evidence type="ECO:0000313" key="3">
    <source>
        <dbReference type="Proteomes" id="UP000886595"/>
    </source>
</evidence>
<organism evidence="2 3">
    <name type="scientific">Brassica carinata</name>
    <name type="common">Ethiopian mustard</name>
    <name type="synonym">Abyssinian cabbage</name>
    <dbReference type="NCBI Taxonomy" id="52824"/>
    <lineage>
        <taxon>Eukaryota</taxon>
        <taxon>Viridiplantae</taxon>
        <taxon>Streptophyta</taxon>
        <taxon>Embryophyta</taxon>
        <taxon>Tracheophyta</taxon>
        <taxon>Spermatophyta</taxon>
        <taxon>Magnoliopsida</taxon>
        <taxon>eudicotyledons</taxon>
        <taxon>Gunneridae</taxon>
        <taxon>Pentapetalae</taxon>
        <taxon>rosids</taxon>
        <taxon>malvids</taxon>
        <taxon>Brassicales</taxon>
        <taxon>Brassicaceae</taxon>
        <taxon>Brassiceae</taxon>
        <taxon>Brassica</taxon>
    </lineage>
</organism>
<keyword evidence="3" id="KW-1185">Reference proteome</keyword>
<dbReference type="PANTHER" id="PTHR23273">
    <property type="entry name" value="REPLICATION FACTOR A 1, RFA1"/>
    <property type="match status" value="1"/>
</dbReference>
<evidence type="ECO:0008006" key="4">
    <source>
        <dbReference type="Google" id="ProtNLM"/>
    </source>
</evidence>
<dbReference type="GO" id="GO:0007004">
    <property type="term" value="P:telomere maintenance via telomerase"/>
    <property type="evidence" value="ECO:0007669"/>
    <property type="project" value="TreeGrafter"/>
</dbReference>
<dbReference type="AlphaFoldDB" id="A0A8X7PBR1"/>
<dbReference type="SUPFAM" id="SSF50249">
    <property type="entry name" value="Nucleic acid-binding proteins"/>
    <property type="match status" value="1"/>
</dbReference>
<dbReference type="Proteomes" id="UP000886595">
    <property type="component" value="Unassembled WGS sequence"/>
</dbReference>
<dbReference type="GO" id="GO:0000724">
    <property type="term" value="P:double-strand break repair via homologous recombination"/>
    <property type="evidence" value="ECO:0007669"/>
    <property type="project" value="TreeGrafter"/>
</dbReference>
<dbReference type="GO" id="GO:0003684">
    <property type="term" value="F:damaged DNA binding"/>
    <property type="evidence" value="ECO:0007669"/>
    <property type="project" value="TreeGrafter"/>
</dbReference>
<dbReference type="GO" id="GO:0051321">
    <property type="term" value="P:meiotic cell cycle"/>
    <property type="evidence" value="ECO:0007669"/>
    <property type="project" value="TreeGrafter"/>
</dbReference>
<feature type="compositionally biased region" description="Acidic residues" evidence="1">
    <location>
        <begin position="480"/>
        <end position="502"/>
    </location>
</feature>
<reference evidence="2 3" key="1">
    <citation type="submission" date="2020-02" db="EMBL/GenBank/DDBJ databases">
        <authorList>
            <person name="Ma Q."/>
            <person name="Huang Y."/>
            <person name="Song X."/>
            <person name="Pei D."/>
        </authorList>
    </citation>
    <scope>NUCLEOTIDE SEQUENCE [LARGE SCALE GENOMIC DNA]</scope>
    <source>
        <strain evidence="2">Sxm20200214</strain>
        <tissue evidence="2">Leaf</tissue>
    </source>
</reference>
<name>A0A8X7PBR1_BRACI</name>